<name>A0ABW0EET8_9PSEU</name>
<dbReference type="Proteomes" id="UP001596157">
    <property type="component" value="Unassembled WGS sequence"/>
</dbReference>
<proteinExistence type="predicted"/>
<reference evidence="11" key="1">
    <citation type="journal article" date="2019" name="Int. J. Syst. Evol. Microbiol.">
        <title>The Global Catalogue of Microorganisms (GCM) 10K type strain sequencing project: providing services to taxonomists for standard genome sequencing and annotation.</title>
        <authorList>
            <consortium name="The Broad Institute Genomics Platform"/>
            <consortium name="The Broad Institute Genome Sequencing Center for Infectious Disease"/>
            <person name="Wu L."/>
            <person name="Ma J."/>
        </authorList>
    </citation>
    <scope>NUCLEOTIDE SEQUENCE [LARGE SCALE GENOMIC DNA]</scope>
    <source>
        <strain evidence="11">CCUG 59778</strain>
    </source>
</reference>
<comment type="pathway">
    <text evidence="2">Glycan biosynthesis; alginate biosynthesis.</text>
</comment>
<dbReference type="Pfam" id="PF16822">
    <property type="entry name" value="ALGX"/>
    <property type="match status" value="1"/>
</dbReference>
<keyword evidence="4" id="KW-0732">Signal</keyword>
<keyword evidence="8" id="KW-1133">Transmembrane helix</keyword>
<comment type="caution">
    <text evidence="10">The sequence shown here is derived from an EMBL/GenBank/DDBJ whole genome shotgun (WGS) entry which is preliminary data.</text>
</comment>
<organism evidence="10 11">
    <name type="scientific">Actinokineospora guangxiensis</name>
    <dbReference type="NCBI Taxonomy" id="1490288"/>
    <lineage>
        <taxon>Bacteria</taxon>
        <taxon>Bacillati</taxon>
        <taxon>Actinomycetota</taxon>
        <taxon>Actinomycetes</taxon>
        <taxon>Pseudonocardiales</taxon>
        <taxon>Pseudonocardiaceae</taxon>
        <taxon>Actinokineospora</taxon>
    </lineage>
</organism>
<evidence type="ECO:0000256" key="3">
    <source>
        <dbReference type="ARBA" id="ARBA00022679"/>
    </source>
</evidence>
<evidence type="ECO:0000256" key="6">
    <source>
        <dbReference type="ARBA" id="ARBA00022841"/>
    </source>
</evidence>
<feature type="domain" description="AlgX/AlgJ SGNH hydrolase-like" evidence="9">
    <location>
        <begin position="145"/>
        <end position="276"/>
    </location>
</feature>
<feature type="region of interest" description="Disordered" evidence="7">
    <location>
        <begin position="112"/>
        <end position="143"/>
    </location>
</feature>
<evidence type="ECO:0000256" key="1">
    <source>
        <dbReference type="ARBA" id="ARBA00004418"/>
    </source>
</evidence>
<evidence type="ECO:0000256" key="8">
    <source>
        <dbReference type="SAM" id="Phobius"/>
    </source>
</evidence>
<evidence type="ECO:0000256" key="7">
    <source>
        <dbReference type="SAM" id="MobiDB-lite"/>
    </source>
</evidence>
<keyword evidence="11" id="KW-1185">Reference proteome</keyword>
<protein>
    <recommendedName>
        <fullName evidence="9">AlgX/AlgJ SGNH hydrolase-like domain-containing protein</fullName>
    </recommendedName>
</protein>
<dbReference type="InterPro" id="IPR031811">
    <property type="entry name" value="ALGX/ALGJ_SGNH-like"/>
</dbReference>
<keyword evidence="8" id="KW-0812">Transmembrane</keyword>
<evidence type="ECO:0000313" key="11">
    <source>
        <dbReference type="Proteomes" id="UP001596157"/>
    </source>
</evidence>
<comment type="subcellular location">
    <subcellularLocation>
        <location evidence="1">Periplasm</location>
    </subcellularLocation>
</comment>
<keyword evidence="6" id="KW-0016">Alginate biosynthesis</keyword>
<gene>
    <name evidence="10" type="ORF">ACFPM7_00255</name>
</gene>
<feature type="transmembrane region" description="Helical" evidence="8">
    <location>
        <begin position="35"/>
        <end position="54"/>
    </location>
</feature>
<sequence>MPGDQQTELPAVHEAWLPREHSLYRPRYSKRQRSGLICAAVFFLTPVLLLVLGVRPASFENRELAAFPSVGDGWGLFTDLPAWASDHLPLRDVAVGAVDDVSRGVFGEAPELGRGHGTAPVGPIAGPRFPDPDDPAARNSSYPDVIQGRDDWLYLGEDMRGACLPSLQREEVIARLQRLRAAVEKSGRTFLFVVAPNKSTMVPQFLPETYVGSDCAKSVSEVFWRDTVPKTGGVDLRESLRAVADDDVLYTKVDSHWTPGGALVMVRAIAEGIQPGVTGSWRVGSGDLLTAKGDIPLLIGREETATVRHYDLLPDGRTVRSRPVNKQFLEPLPLTQAPGDGVVGNRVAMVADSFSLSATPYLAGAFADVTVVHADSVGRRAVDLARFFADRDVVVVQAVERSLVSGRNGLLEDGVVEEVERVLAADPIR</sequence>
<evidence type="ECO:0000259" key="9">
    <source>
        <dbReference type="Pfam" id="PF16822"/>
    </source>
</evidence>
<keyword evidence="3" id="KW-0808">Transferase</keyword>
<dbReference type="EMBL" id="JBHSKF010000001">
    <property type="protein sequence ID" value="MFC5285472.1"/>
    <property type="molecule type" value="Genomic_DNA"/>
</dbReference>
<keyword evidence="8" id="KW-0472">Membrane</keyword>
<evidence type="ECO:0000313" key="10">
    <source>
        <dbReference type="EMBL" id="MFC5285472.1"/>
    </source>
</evidence>
<evidence type="ECO:0000256" key="5">
    <source>
        <dbReference type="ARBA" id="ARBA00022764"/>
    </source>
</evidence>
<evidence type="ECO:0000256" key="4">
    <source>
        <dbReference type="ARBA" id="ARBA00022729"/>
    </source>
</evidence>
<evidence type="ECO:0000256" key="2">
    <source>
        <dbReference type="ARBA" id="ARBA00005182"/>
    </source>
</evidence>
<keyword evidence="5" id="KW-0574">Periplasm</keyword>
<dbReference type="RefSeq" id="WP_378242440.1">
    <property type="nucleotide sequence ID" value="NZ_JBHSKF010000001.1"/>
</dbReference>
<accession>A0ABW0EET8</accession>